<comment type="catalytic activity">
    <reaction evidence="6">
        <text>a beta-lactam + H2O = a substituted beta-amino acid</text>
        <dbReference type="Rhea" id="RHEA:20401"/>
        <dbReference type="ChEBI" id="CHEBI:15377"/>
        <dbReference type="ChEBI" id="CHEBI:35627"/>
        <dbReference type="ChEBI" id="CHEBI:140347"/>
        <dbReference type="EC" id="3.5.2.6"/>
    </reaction>
</comment>
<dbReference type="Proteomes" id="UP001597231">
    <property type="component" value="Unassembled WGS sequence"/>
</dbReference>
<feature type="signal peptide" evidence="8">
    <location>
        <begin position="1"/>
        <end position="32"/>
    </location>
</feature>
<dbReference type="InterPro" id="IPR012338">
    <property type="entry name" value="Beta-lactam/transpept-like"/>
</dbReference>
<evidence type="ECO:0000256" key="5">
    <source>
        <dbReference type="ARBA" id="ARBA00023251"/>
    </source>
</evidence>
<dbReference type="PANTHER" id="PTHR35333">
    <property type="entry name" value="BETA-LACTAMASE"/>
    <property type="match status" value="1"/>
</dbReference>
<evidence type="ECO:0000256" key="3">
    <source>
        <dbReference type="ARBA" id="ARBA00022729"/>
    </source>
</evidence>
<feature type="compositionally biased region" description="Basic and acidic residues" evidence="7">
    <location>
        <begin position="34"/>
        <end position="46"/>
    </location>
</feature>
<comment type="caution">
    <text evidence="10">The sequence shown here is derived from an EMBL/GenBank/DDBJ whole genome shotgun (WGS) entry which is preliminary data.</text>
</comment>
<dbReference type="EMBL" id="JBHTLT010000118">
    <property type="protein sequence ID" value="MFD1206242.1"/>
    <property type="molecule type" value="Genomic_DNA"/>
</dbReference>
<name>A0ABW3U0I4_9BACL</name>
<organism evidence="10 11">
    <name type="scientific">Sporosarcina contaminans</name>
    <dbReference type="NCBI Taxonomy" id="633403"/>
    <lineage>
        <taxon>Bacteria</taxon>
        <taxon>Bacillati</taxon>
        <taxon>Bacillota</taxon>
        <taxon>Bacilli</taxon>
        <taxon>Bacillales</taxon>
        <taxon>Caryophanaceae</taxon>
        <taxon>Sporosarcina</taxon>
    </lineage>
</organism>
<evidence type="ECO:0000313" key="10">
    <source>
        <dbReference type="EMBL" id="MFD1206242.1"/>
    </source>
</evidence>
<dbReference type="NCBIfam" id="NF012167">
    <property type="entry name" value="classA_firm"/>
    <property type="match status" value="1"/>
</dbReference>
<dbReference type="Pfam" id="PF13354">
    <property type="entry name" value="Beta-lactamase2"/>
    <property type="match status" value="1"/>
</dbReference>
<keyword evidence="11" id="KW-1185">Reference proteome</keyword>
<reference evidence="11" key="1">
    <citation type="journal article" date="2019" name="Int. J. Syst. Evol. Microbiol.">
        <title>The Global Catalogue of Microorganisms (GCM) 10K type strain sequencing project: providing services to taxonomists for standard genome sequencing and annotation.</title>
        <authorList>
            <consortium name="The Broad Institute Genomics Platform"/>
            <consortium name="The Broad Institute Genome Sequencing Center for Infectious Disease"/>
            <person name="Wu L."/>
            <person name="Ma J."/>
        </authorList>
    </citation>
    <scope>NUCLEOTIDE SEQUENCE [LARGE SCALE GENOMIC DNA]</scope>
    <source>
        <strain evidence="11">CCUG 53915</strain>
    </source>
</reference>
<evidence type="ECO:0000259" key="9">
    <source>
        <dbReference type="Pfam" id="PF13354"/>
    </source>
</evidence>
<dbReference type="InterPro" id="IPR000871">
    <property type="entry name" value="Beta-lactam_class-A"/>
</dbReference>
<keyword evidence="4 6" id="KW-0378">Hydrolase</keyword>
<accession>A0ABW3U0I4</accession>
<feature type="chain" id="PRO_5045968681" description="Beta-lactamase" evidence="8">
    <location>
        <begin position="33"/>
        <end position="315"/>
    </location>
</feature>
<keyword evidence="5 6" id="KW-0046">Antibiotic resistance</keyword>
<keyword evidence="3 8" id="KW-0732">Signal</keyword>
<dbReference type="RefSeq" id="WP_381481705.1">
    <property type="nucleotide sequence ID" value="NZ_JBHTLT010000118.1"/>
</dbReference>
<dbReference type="GO" id="GO:0008800">
    <property type="term" value="F:beta-lactamase activity"/>
    <property type="evidence" value="ECO:0007669"/>
    <property type="project" value="UniProtKB-EC"/>
</dbReference>
<dbReference type="Gene3D" id="3.40.710.10">
    <property type="entry name" value="DD-peptidase/beta-lactamase superfamily"/>
    <property type="match status" value="1"/>
</dbReference>
<dbReference type="PRINTS" id="PR00118">
    <property type="entry name" value="BLACTAMASEA"/>
</dbReference>
<dbReference type="PANTHER" id="PTHR35333:SF3">
    <property type="entry name" value="BETA-LACTAMASE-TYPE TRANSPEPTIDASE FOLD CONTAINING PROTEIN"/>
    <property type="match status" value="1"/>
</dbReference>
<evidence type="ECO:0000256" key="1">
    <source>
        <dbReference type="ARBA" id="ARBA00009009"/>
    </source>
</evidence>
<dbReference type="PROSITE" id="PS51257">
    <property type="entry name" value="PROKAR_LIPOPROTEIN"/>
    <property type="match status" value="1"/>
</dbReference>
<comment type="similarity">
    <text evidence="1 6">Belongs to the class-A beta-lactamase family.</text>
</comment>
<evidence type="ECO:0000256" key="6">
    <source>
        <dbReference type="RuleBase" id="RU361140"/>
    </source>
</evidence>
<proteinExistence type="inferred from homology"/>
<dbReference type="InterPro" id="IPR058139">
    <property type="entry name" value="BlaC_bacilli"/>
</dbReference>
<feature type="domain" description="Beta-lactamase class A catalytic" evidence="9">
    <location>
        <begin position="70"/>
        <end position="284"/>
    </location>
</feature>
<dbReference type="InterPro" id="IPR023650">
    <property type="entry name" value="Beta-lactam_class-A_AS"/>
</dbReference>
<dbReference type="PROSITE" id="PS00146">
    <property type="entry name" value="BETA_LACTAMASE_A"/>
    <property type="match status" value="1"/>
</dbReference>
<dbReference type="EC" id="3.5.2.6" evidence="2 6"/>
<evidence type="ECO:0000256" key="7">
    <source>
        <dbReference type="SAM" id="MobiDB-lite"/>
    </source>
</evidence>
<gene>
    <name evidence="10" type="primary">bla</name>
    <name evidence="10" type="ORF">ACFQ38_14175</name>
</gene>
<dbReference type="SUPFAM" id="SSF56601">
    <property type="entry name" value="beta-lactamase/transpeptidase-like"/>
    <property type="match status" value="1"/>
</dbReference>
<feature type="region of interest" description="Disordered" evidence="7">
    <location>
        <begin position="34"/>
        <end position="55"/>
    </location>
</feature>
<evidence type="ECO:0000256" key="2">
    <source>
        <dbReference type="ARBA" id="ARBA00012865"/>
    </source>
</evidence>
<dbReference type="InterPro" id="IPR045155">
    <property type="entry name" value="Beta-lactam_cat"/>
</dbReference>
<evidence type="ECO:0000313" key="11">
    <source>
        <dbReference type="Proteomes" id="UP001597231"/>
    </source>
</evidence>
<protein>
    <recommendedName>
        <fullName evidence="2 6">Beta-lactamase</fullName>
        <ecNumber evidence="2 6">3.5.2.6</ecNumber>
    </recommendedName>
</protein>
<evidence type="ECO:0000256" key="4">
    <source>
        <dbReference type="ARBA" id="ARBA00022801"/>
    </source>
</evidence>
<sequence length="315" mass="34487">MNVIKTSRKKFSIQHFTLLMLLVAALTLTACANKDKPTSDSSKEENEVGQTVNTDEKFSQLENEFDARIGVYAIDTGSNETIEYKPEERFAFASTYKALAAAILLQQNSLEELQEVITYNEEDLVTYSPVTEKHVDSGMPLLEISEAAVRFSDNTAGNLLFEAVGGPEGFEQALREIGDNVTEADRLEPDLNNFTPEDTRDTSTPKALANSLQAFAVSDLLTEEKQGLFTDWLKGNATGDSLIRAGAPEGWEVGDKSGAGAYGTRNDIAVVWPPDREPIVIAILSRHDTEDAEYDDALISKAAEIALNALQEVED</sequence>
<evidence type="ECO:0000256" key="8">
    <source>
        <dbReference type="SAM" id="SignalP"/>
    </source>
</evidence>
<dbReference type="NCBIfam" id="NF033103">
    <property type="entry name" value="bla_class_A"/>
    <property type="match status" value="1"/>
</dbReference>